<keyword evidence="4" id="KW-1185">Reference proteome</keyword>
<dbReference type="Proteomes" id="UP000823736">
    <property type="component" value="Unassembled WGS sequence"/>
</dbReference>
<feature type="compositionally biased region" description="Polar residues" evidence="1">
    <location>
        <begin position="1"/>
        <end position="13"/>
    </location>
</feature>
<accession>A0A8T4GZX0</accession>
<name>A0A8T4GZX0_9EURY</name>
<dbReference type="AlphaFoldDB" id="A0A8T4GZX0"/>
<keyword evidence="2" id="KW-1133">Transmembrane helix</keyword>
<feature type="transmembrane region" description="Helical" evidence="2">
    <location>
        <begin position="27"/>
        <end position="44"/>
    </location>
</feature>
<dbReference type="EMBL" id="JAGGLC010000002">
    <property type="protein sequence ID" value="MBP1986895.1"/>
    <property type="molecule type" value="Genomic_DNA"/>
</dbReference>
<feature type="transmembrane region" description="Helical" evidence="2">
    <location>
        <begin position="50"/>
        <end position="67"/>
    </location>
</feature>
<reference evidence="3" key="1">
    <citation type="submission" date="2021-03" db="EMBL/GenBank/DDBJ databases">
        <title>Genomic Encyclopedia of Type Strains, Phase IV (KMG-IV): sequencing the most valuable type-strain genomes for metagenomic binning, comparative biology and taxonomic classification.</title>
        <authorList>
            <person name="Goeker M."/>
        </authorList>
    </citation>
    <scope>NUCLEOTIDE SEQUENCE</scope>
    <source>
        <strain evidence="3">DSM 26232</strain>
    </source>
</reference>
<evidence type="ECO:0000256" key="2">
    <source>
        <dbReference type="SAM" id="Phobius"/>
    </source>
</evidence>
<sequence length="90" mass="8934">MNDTDQYGATAGTSGVRAPRRRPPQTLGGSAVATVLALAALFVATAAPALLAGVAIGAVGGAAVAVLSGRRRRAETVDFCLPRASLCLSI</sequence>
<evidence type="ECO:0000313" key="3">
    <source>
        <dbReference type="EMBL" id="MBP1986895.1"/>
    </source>
</evidence>
<proteinExistence type="predicted"/>
<protein>
    <submittedName>
        <fullName evidence="3">Uncharacterized protein</fullName>
    </submittedName>
</protein>
<keyword evidence="2" id="KW-0472">Membrane</keyword>
<evidence type="ECO:0000256" key="1">
    <source>
        <dbReference type="SAM" id="MobiDB-lite"/>
    </source>
</evidence>
<comment type="caution">
    <text evidence="3">The sequence shown here is derived from an EMBL/GenBank/DDBJ whole genome shotgun (WGS) entry which is preliminary data.</text>
</comment>
<evidence type="ECO:0000313" key="4">
    <source>
        <dbReference type="Proteomes" id="UP000823736"/>
    </source>
</evidence>
<organism evidence="3 4">
    <name type="scientific">Halolamina salifodinae</name>
    <dbReference type="NCBI Taxonomy" id="1202767"/>
    <lineage>
        <taxon>Archaea</taxon>
        <taxon>Methanobacteriati</taxon>
        <taxon>Methanobacteriota</taxon>
        <taxon>Stenosarchaea group</taxon>
        <taxon>Halobacteria</taxon>
        <taxon>Halobacteriales</taxon>
        <taxon>Haloferacaceae</taxon>
    </lineage>
</organism>
<feature type="region of interest" description="Disordered" evidence="1">
    <location>
        <begin position="1"/>
        <end position="25"/>
    </location>
</feature>
<keyword evidence="2" id="KW-0812">Transmembrane</keyword>
<gene>
    <name evidence="3" type="ORF">J2753_001389</name>
</gene>
<dbReference type="RefSeq" id="WP_209491170.1">
    <property type="nucleotide sequence ID" value="NZ_JAGGLC010000002.1"/>
</dbReference>